<keyword evidence="5 12" id="KW-0633">Potassium transport</keyword>
<feature type="transmembrane region" description="Helical" evidence="12">
    <location>
        <begin position="105"/>
        <end position="125"/>
    </location>
</feature>
<evidence type="ECO:0000256" key="2">
    <source>
        <dbReference type="ARBA" id="ARBA00007019"/>
    </source>
</evidence>
<evidence type="ECO:0000259" key="14">
    <source>
        <dbReference type="Pfam" id="PF22776"/>
    </source>
</evidence>
<comment type="similarity">
    <text evidence="2 12">Belongs to the HAK/KUP transporter (TC 2.A.72) family.</text>
</comment>
<comment type="subcellular location">
    <subcellularLocation>
        <location evidence="12">Cell membrane</location>
        <topology evidence="12">Multi-pass membrane protein</topology>
    </subcellularLocation>
    <subcellularLocation>
        <location evidence="1">Membrane</location>
        <topology evidence="1">Multi-pass membrane protein</topology>
    </subcellularLocation>
</comment>
<keyword evidence="8 12" id="KW-0630">Potassium</keyword>
<feature type="transmembrane region" description="Helical" evidence="12">
    <location>
        <begin position="174"/>
        <end position="195"/>
    </location>
</feature>
<evidence type="ECO:0000256" key="3">
    <source>
        <dbReference type="ARBA" id="ARBA00022448"/>
    </source>
</evidence>
<feature type="transmembrane region" description="Helical" evidence="12">
    <location>
        <begin position="53"/>
        <end position="74"/>
    </location>
</feature>
<keyword evidence="9 12" id="KW-1133">Transmembrane helix</keyword>
<feature type="domain" description="K+ potassium transporter integral membrane" evidence="13">
    <location>
        <begin position="15"/>
        <end position="467"/>
    </location>
</feature>
<feature type="domain" description="K+ potassium transporter C-terminal" evidence="14">
    <location>
        <begin position="480"/>
        <end position="631"/>
    </location>
</feature>
<feature type="transmembrane region" description="Helical" evidence="12">
    <location>
        <begin position="12"/>
        <end position="33"/>
    </location>
</feature>
<keyword evidence="4 12" id="KW-1003">Cell membrane</keyword>
<dbReference type="PANTHER" id="PTHR30540:SF79">
    <property type="entry name" value="LOW AFFINITY POTASSIUM TRANSPORT SYSTEM PROTEIN KUP"/>
    <property type="match status" value="1"/>
</dbReference>
<comment type="caution">
    <text evidence="15">The sequence shown here is derived from an EMBL/GenBank/DDBJ whole genome shotgun (WGS) entry which is preliminary data.</text>
</comment>
<evidence type="ECO:0000256" key="8">
    <source>
        <dbReference type="ARBA" id="ARBA00022958"/>
    </source>
</evidence>
<name>A0ABP9JJ62_9MICO</name>
<feature type="transmembrane region" description="Helical" evidence="12">
    <location>
        <begin position="426"/>
        <end position="446"/>
    </location>
</feature>
<feature type="transmembrane region" description="Helical" evidence="12">
    <location>
        <begin position="369"/>
        <end position="391"/>
    </location>
</feature>
<comment type="catalytic activity">
    <reaction evidence="12">
        <text>K(+)(in) + H(+)(in) = K(+)(out) + H(+)(out)</text>
        <dbReference type="Rhea" id="RHEA:28490"/>
        <dbReference type="ChEBI" id="CHEBI:15378"/>
        <dbReference type="ChEBI" id="CHEBI:29103"/>
    </reaction>
</comment>
<feature type="transmembrane region" description="Helical" evidence="12">
    <location>
        <begin position="293"/>
        <end position="317"/>
    </location>
</feature>
<dbReference type="HAMAP" id="MF_01522">
    <property type="entry name" value="Kup"/>
    <property type="match status" value="1"/>
</dbReference>
<keyword evidence="16" id="KW-1185">Reference proteome</keyword>
<evidence type="ECO:0000313" key="15">
    <source>
        <dbReference type="EMBL" id="GAA5032087.1"/>
    </source>
</evidence>
<keyword evidence="7 12" id="KW-0769">Symport</keyword>
<keyword evidence="6 12" id="KW-0812">Transmembrane</keyword>
<feature type="transmembrane region" description="Helical" evidence="12">
    <location>
        <begin position="251"/>
        <end position="273"/>
    </location>
</feature>
<feature type="transmembrane region" description="Helical" evidence="12">
    <location>
        <begin position="403"/>
        <end position="420"/>
    </location>
</feature>
<evidence type="ECO:0000256" key="9">
    <source>
        <dbReference type="ARBA" id="ARBA00022989"/>
    </source>
</evidence>
<gene>
    <name evidence="12" type="primary">kup</name>
    <name evidence="15" type="ORF">GCM10023258_30800</name>
</gene>
<evidence type="ECO:0000256" key="12">
    <source>
        <dbReference type="HAMAP-Rule" id="MF_01522"/>
    </source>
</evidence>
<dbReference type="Pfam" id="PF22776">
    <property type="entry name" value="K_trans_C"/>
    <property type="match status" value="1"/>
</dbReference>
<dbReference type="PANTHER" id="PTHR30540">
    <property type="entry name" value="OSMOTIC STRESS POTASSIUM TRANSPORTER"/>
    <property type="match status" value="1"/>
</dbReference>
<sequence length="632" mass="67958">MDHPTTGARRGAATLALGALGVVFGDIGTSPLYALQTVFSIDHNTVAATPDDVYGVISLVFWSITLVVSVKYVVFILRADNDGEGGVMALAALARTAVRPHGRRFGLVMLLGVLGASLFYGDSVITPAISVMSAIEGLSVGAPSLAHLVVPIGAVIITALFATQRFGTAVVGRLFGPVMALWFVVLAVLGLGQVVRDPAIITGLSPHHAVAFVVQHPFVAFVAMGAVVLSITGAEALYADMGHFGRGPIRRAWFVVVFPALTLNYLGQGALILEDPAAAESPFFRLAPEALRLPLVVLATIATVIASQAVISGAYSVSRQAERLGYLPRLTVLHTSKQERGQIYVPAVNWSLFVGVVLLLVTFQSSERLATAYGLAVTGTFLITTTLFLIYAQSAWGWSRGRLLALGVPLALLELTYFGANVTKLFHGGWLPVLIALLVATVMLTWQRGRTLVTQRRSEMEGPLEPFVDWLHEDPVTKVPGTAVFLHPDKHSTPLALRENAMFNHVIHETVLVVSTSAENVPFVADEERVVLDHLGDPYDAITHLTLRFGFQEDQDVPRALGVARDLGIIDVDPDTAYYFLSRITLQRGPGAEMGAWRKRLFLGLAHNAASPTQYFRLPEDRTVAMGAAVVL</sequence>
<dbReference type="RefSeq" id="WP_345508386.1">
    <property type="nucleotide sequence ID" value="NZ_BAABIW010000019.1"/>
</dbReference>
<feature type="transmembrane region" description="Helical" evidence="12">
    <location>
        <begin position="215"/>
        <end position="239"/>
    </location>
</feature>
<comment type="function">
    <text evidence="12">Transport of potassium into the cell. Likely operates as a K(+):H(+) symporter.</text>
</comment>
<reference evidence="16" key="1">
    <citation type="journal article" date="2019" name="Int. J. Syst. Evol. Microbiol.">
        <title>The Global Catalogue of Microorganisms (GCM) 10K type strain sequencing project: providing services to taxonomists for standard genome sequencing and annotation.</title>
        <authorList>
            <consortium name="The Broad Institute Genomics Platform"/>
            <consortium name="The Broad Institute Genome Sequencing Center for Infectious Disease"/>
            <person name="Wu L."/>
            <person name="Ma J."/>
        </authorList>
    </citation>
    <scope>NUCLEOTIDE SEQUENCE [LARGE SCALE GENOMIC DNA]</scope>
    <source>
        <strain evidence="16">JCM 17687</strain>
    </source>
</reference>
<protein>
    <recommendedName>
        <fullName evidence="12">Probable potassium transport system protein Kup</fullName>
    </recommendedName>
</protein>
<organism evidence="15 16">
    <name type="scientific">Terrabacter aeriphilus</name>
    <dbReference type="NCBI Taxonomy" id="515662"/>
    <lineage>
        <taxon>Bacteria</taxon>
        <taxon>Bacillati</taxon>
        <taxon>Actinomycetota</taxon>
        <taxon>Actinomycetes</taxon>
        <taxon>Micrococcales</taxon>
        <taxon>Intrasporangiaceae</taxon>
        <taxon>Terrabacter</taxon>
    </lineage>
</organism>
<evidence type="ECO:0000256" key="4">
    <source>
        <dbReference type="ARBA" id="ARBA00022475"/>
    </source>
</evidence>
<dbReference type="InterPro" id="IPR053952">
    <property type="entry name" value="K_trans_C"/>
</dbReference>
<feature type="transmembrane region" description="Helical" evidence="12">
    <location>
        <begin position="145"/>
        <end position="162"/>
    </location>
</feature>
<feature type="transmembrane region" description="Helical" evidence="12">
    <location>
        <begin position="343"/>
        <end position="363"/>
    </location>
</feature>
<keyword evidence="3 12" id="KW-0813">Transport</keyword>
<dbReference type="InterPro" id="IPR023051">
    <property type="entry name" value="Kup"/>
</dbReference>
<evidence type="ECO:0000313" key="16">
    <source>
        <dbReference type="Proteomes" id="UP001500427"/>
    </source>
</evidence>
<dbReference type="Proteomes" id="UP001500427">
    <property type="component" value="Unassembled WGS sequence"/>
</dbReference>
<evidence type="ECO:0000256" key="7">
    <source>
        <dbReference type="ARBA" id="ARBA00022847"/>
    </source>
</evidence>
<keyword evidence="11 12" id="KW-0472">Membrane</keyword>
<evidence type="ECO:0000256" key="5">
    <source>
        <dbReference type="ARBA" id="ARBA00022538"/>
    </source>
</evidence>
<evidence type="ECO:0000259" key="13">
    <source>
        <dbReference type="Pfam" id="PF02705"/>
    </source>
</evidence>
<evidence type="ECO:0000256" key="11">
    <source>
        <dbReference type="ARBA" id="ARBA00023136"/>
    </source>
</evidence>
<dbReference type="Pfam" id="PF02705">
    <property type="entry name" value="K_trans"/>
    <property type="match status" value="1"/>
</dbReference>
<dbReference type="InterPro" id="IPR003855">
    <property type="entry name" value="K+_transporter"/>
</dbReference>
<evidence type="ECO:0000256" key="1">
    <source>
        <dbReference type="ARBA" id="ARBA00004141"/>
    </source>
</evidence>
<keyword evidence="10 12" id="KW-0406">Ion transport</keyword>
<dbReference type="InterPro" id="IPR053951">
    <property type="entry name" value="K_trans_N"/>
</dbReference>
<accession>A0ABP9JJ62</accession>
<evidence type="ECO:0000256" key="6">
    <source>
        <dbReference type="ARBA" id="ARBA00022692"/>
    </source>
</evidence>
<proteinExistence type="inferred from homology"/>
<dbReference type="EMBL" id="BAABIW010000019">
    <property type="protein sequence ID" value="GAA5032087.1"/>
    <property type="molecule type" value="Genomic_DNA"/>
</dbReference>
<evidence type="ECO:0000256" key="10">
    <source>
        <dbReference type="ARBA" id="ARBA00023065"/>
    </source>
</evidence>